<protein>
    <recommendedName>
        <fullName evidence="8">TF-B3 domain-containing protein</fullName>
    </recommendedName>
</protein>
<dbReference type="AlphaFoldDB" id="A0ABD3T388"/>
<dbReference type="EMBL" id="JBJXBP010000005">
    <property type="protein sequence ID" value="KAL3831165.1"/>
    <property type="molecule type" value="Genomic_DNA"/>
</dbReference>
<evidence type="ECO:0000256" key="5">
    <source>
        <dbReference type="ARBA" id="ARBA00023242"/>
    </source>
</evidence>
<dbReference type="SUPFAM" id="SSF101936">
    <property type="entry name" value="DNA-binding pseudobarrel domain"/>
    <property type="match status" value="1"/>
</dbReference>
<keyword evidence="2" id="KW-0805">Transcription regulation</keyword>
<comment type="subcellular location">
    <subcellularLocation>
        <location evidence="1">Nucleus</location>
    </subcellularLocation>
</comment>
<evidence type="ECO:0000256" key="3">
    <source>
        <dbReference type="ARBA" id="ARBA00023125"/>
    </source>
</evidence>
<dbReference type="InterPro" id="IPR015300">
    <property type="entry name" value="DNA-bd_pseudobarrel_sf"/>
</dbReference>
<dbReference type="Gene3D" id="2.40.330.10">
    <property type="entry name" value="DNA-binding pseudobarrel domain"/>
    <property type="match status" value="1"/>
</dbReference>
<comment type="caution">
    <text evidence="6">The sequence shown here is derived from an EMBL/GenBank/DDBJ whole genome shotgun (WGS) entry which is preliminary data.</text>
</comment>
<keyword evidence="5" id="KW-0539">Nucleus</keyword>
<evidence type="ECO:0000256" key="4">
    <source>
        <dbReference type="ARBA" id="ARBA00023163"/>
    </source>
</evidence>
<sequence length="104" mass="12182">MKELNIPQEANKSMPRLYIDSKIWKPHSLSNYNVAWLRIPAVHGTRYWEVKLQLYKSKGLSWSAFCVDNNLREGDELDMKFMELKREGMGADILHVFIDVNVVN</sequence>
<name>A0ABD3T388_9LAMI</name>
<keyword evidence="3" id="KW-0238">DNA-binding</keyword>
<organism evidence="6 7">
    <name type="scientific">Penstemon smallii</name>
    <dbReference type="NCBI Taxonomy" id="265156"/>
    <lineage>
        <taxon>Eukaryota</taxon>
        <taxon>Viridiplantae</taxon>
        <taxon>Streptophyta</taxon>
        <taxon>Embryophyta</taxon>
        <taxon>Tracheophyta</taxon>
        <taxon>Spermatophyta</taxon>
        <taxon>Magnoliopsida</taxon>
        <taxon>eudicotyledons</taxon>
        <taxon>Gunneridae</taxon>
        <taxon>Pentapetalae</taxon>
        <taxon>asterids</taxon>
        <taxon>lamiids</taxon>
        <taxon>Lamiales</taxon>
        <taxon>Plantaginaceae</taxon>
        <taxon>Cheloneae</taxon>
        <taxon>Penstemon</taxon>
    </lineage>
</organism>
<accession>A0ABD3T388</accession>
<evidence type="ECO:0000256" key="1">
    <source>
        <dbReference type="ARBA" id="ARBA00004123"/>
    </source>
</evidence>
<evidence type="ECO:0000313" key="6">
    <source>
        <dbReference type="EMBL" id="KAL3831165.1"/>
    </source>
</evidence>
<reference evidence="6 7" key="1">
    <citation type="submission" date="2024-12" db="EMBL/GenBank/DDBJ databases">
        <title>The unique morphological basis and parallel evolutionary history of personate flowers in Penstemon.</title>
        <authorList>
            <person name="Depatie T.H."/>
            <person name="Wessinger C.A."/>
        </authorList>
    </citation>
    <scope>NUCLEOTIDE SEQUENCE [LARGE SCALE GENOMIC DNA]</scope>
    <source>
        <strain evidence="6">WTNN_2</strain>
        <tissue evidence="6">Leaf</tissue>
    </source>
</reference>
<keyword evidence="4" id="KW-0804">Transcription</keyword>
<evidence type="ECO:0000256" key="2">
    <source>
        <dbReference type="ARBA" id="ARBA00023015"/>
    </source>
</evidence>
<evidence type="ECO:0000313" key="7">
    <source>
        <dbReference type="Proteomes" id="UP001634393"/>
    </source>
</evidence>
<evidence type="ECO:0008006" key="8">
    <source>
        <dbReference type="Google" id="ProtNLM"/>
    </source>
</evidence>
<gene>
    <name evidence="6" type="ORF">ACJIZ3_019967</name>
</gene>
<keyword evidence="7" id="KW-1185">Reference proteome</keyword>
<dbReference type="GO" id="GO:0005634">
    <property type="term" value="C:nucleus"/>
    <property type="evidence" value="ECO:0007669"/>
    <property type="project" value="UniProtKB-SubCell"/>
</dbReference>
<proteinExistence type="predicted"/>
<dbReference type="Proteomes" id="UP001634393">
    <property type="component" value="Unassembled WGS sequence"/>
</dbReference>
<dbReference type="GO" id="GO:0003677">
    <property type="term" value="F:DNA binding"/>
    <property type="evidence" value="ECO:0007669"/>
    <property type="project" value="UniProtKB-KW"/>
</dbReference>